<reference evidence="6" key="1">
    <citation type="submission" date="2025-08" db="UniProtKB">
        <authorList>
            <consortium name="RefSeq"/>
        </authorList>
    </citation>
    <scope>IDENTIFICATION</scope>
    <source>
        <tissue evidence="6">Fruit stalk</tissue>
    </source>
</reference>
<organism evidence="5 6">
    <name type="scientific">Durio zibethinus</name>
    <name type="common">Durian</name>
    <dbReference type="NCBI Taxonomy" id="66656"/>
    <lineage>
        <taxon>Eukaryota</taxon>
        <taxon>Viridiplantae</taxon>
        <taxon>Streptophyta</taxon>
        <taxon>Embryophyta</taxon>
        <taxon>Tracheophyta</taxon>
        <taxon>Spermatophyta</taxon>
        <taxon>Magnoliopsida</taxon>
        <taxon>eudicotyledons</taxon>
        <taxon>Gunneridae</taxon>
        <taxon>Pentapetalae</taxon>
        <taxon>rosids</taxon>
        <taxon>malvids</taxon>
        <taxon>Malvales</taxon>
        <taxon>Malvaceae</taxon>
        <taxon>Helicteroideae</taxon>
        <taxon>Durio</taxon>
    </lineage>
</organism>
<protein>
    <submittedName>
        <fullName evidence="6">Xyloglucan endotransglucosylase/hydrolase protein 1 isoform X1</fullName>
    </submittedName>
</protein>
<keyword evidence="5" id="KW-1185">Reference proteome</keyword>
<dbReference type="KEGG" id="dzi:111305421"/>
<evidence type="ECO:0000256" key="3">
    <source>
        <dbReference type="PIRSR" id="PIRSR005604-1"/>
    </source>
</evidence>
<dbReference type="GO" id="GO:0004553">
    <property type="term" value="F:hydrolase activity, hydrolyzing O-glycosyl compounds"/>
    <property type="evidence" value="ECO:0007669"/>
    <property type="project" value="InterPro"/>
</dbReference>
<dbReference type="RefSeq" id="XP_022758694.1">
    <property type="nucleotide sequence ID" value="XM_022902959.1"/>
</dbReference>
<name>A0A6P6A147_DURZI</name>
<proteinExistence type="predicted"/>
<feature type="active site" description="Proton donor" evidence="3">
    <location>
        <position position="142"/>
    </location>
</feature>
<dbReference type="AlphaFoldDB" id="A0A6P6A147"/>
<dbReference type="InterPro" id="IPR013320">
    <property type="entry name" value="ConA-like_dom_sf"/>
</dbReference>
<dbReference type="GO" id="GO:0042546">
    <property type="term" value="P:cell wall biogenesis"/>
    <property type="evidence" value="ECO:0007669"/>
    <property type="project" value="InterPro"/>
</dbReference>
<dbReference type="Gene3D" id="2.60.120.200">
    <property type="match status" value="1"/>
</dbReference>
<evidence type="ECO:0000256" key="1">
    <source>
        <dbReference type="ARBA" id="ARBA00022801"/>
    </source>
</evidence>
<dbReference type="GeneID" id="111305421"/>
<dbReference type="Pfam" id="PF00722">
    <property type="entry name" value="Glyco_hydro_16"/>
    <property type="match status" value="1"/>
</dbReference>
<feature type="domain" description="GH16" evidence="4">
    <location>
        <begin position="3"/>
        <end position="248"/>
    </location>
</feature>
<keyword evidence="1" id="KW-0378">Hydrolase</keyword>
<evidence type="ECO:0000256" key="2">
    <source>
        <dbReference type="ARBA" id="ARBA00023295"/>
    </source>
</evidence>
<dbReference type="Proteomes" id="UP000515121">
    <property type="component" value="Unplaced"/>
</dbReference>
<dbReference type="PROSITE" id="PS51762">
    <property type="entry name" value="GH16_2"/>
    <property type="match status" value="1"/>
</dbReference>
<dbReference type="InterPro" id="IPR016455">
    <property type="entry name" value="XTH"/>
</dbReference>
<accession>A0A6P6A147</accession>
<gene>
    <name evidence="6" type="primary">LOC111305421</name>
</gene>
<dbReference type="PANTHER" id="PTHR31062">
    <property type="entry name" value="XYLOGLUCAN ENDOTRANSGLUCOSYLASE/HYDROLASE PROTEIN 8-RELATED"/>
    <property type="match status" value="1"/>
</dbReference>
<evidence type="ECO:0000313" key="6">
    <source>
        <dbReference type="RefSeq" id="XP_022758694.1"/>
    </source>
</evidence>
<evidence type="ECO:0000313" key="5">
    <source>
        <dbReference type="Proteomes" id="UP000515121"/>
    </source>
</evidence>
<dbReference type="SUPFAM" id="SSF49899">
    <property type="entry name" value="Concanavalin A-like lectins/glucanases"/>
    <property type="match status" value="1"/>
</dbReference>
<dbReference type="GO" id="GO:0016762">
    <property type="term" value="F:xyloglucan:xyloglucosyl transferase activity"/>
    <property type="evidence" value="ECO:0007669"/>
    <property type="project" value="InterPro"/>
</dbReference>
<dbReference type="OrthoDB" id="2015456at2759"/>
<dbReference type="InterPro" id="IPR044791">
    <property type="entry name" value="Beta-glucanase/XTH"/>
</dbReference>
<dbReference type="GO" id="GO:0010411">
    <property type="term" value="P:xyloglucan metabolic process"/>
    <property type="evidence" value="ECO:0007669"/>
    <property type="project" value="InterPro"/>
</dbReference>
<evidence type="ECO:0000259" key="4">
    <source>
        <dbReference type="PROSITE" id="PS51762"/>
    </source>
</evidence>
<sequence>MQVNYNNRFYFFFSEYMIRSSLKLPIIYKKKYKDMAMEKRFFFGLLIAAIVSAIRAGDVSFDKNYHVTWGNSHVTSLNQGREIHLLMDNTSGAGFQSNVGYASGFFQMKIKTPNKDSTGAVTTFYLTSNPQNTGNHDELDFEFLGSKGPPFTLQTNVFANDRGGREQRIHLWFDPTADFHTYGILWNQHQIVFYVDNTPIRVFKNNTNIGVNYPSQQLVIQGSLWNGEGWASGGRKIDWSQAPFIASFQGFNVDGCQFHDTATKAQCYNSNLWWNGNKYLELDPAQHKALQYARTKYMFQDYCTSPSGRYHKECGSNK</sequence>
<dbReference type="InterPro" id="IPR000757">
    <property type="entry name" value="Beta-glucanase-like"/>
</dbReference>
<feature type="active site" description="Nucleophile" evidence="3">
    <location>
        <position position="138"/>
    </location>
</feature>
<dbReference type="PIRSF" id="PIRSF005604">
    <property type="entry name" value="XET"/>
    <property type="match status" value="1"/>
</dbReference>
<keyword evidence="2" id="KW-0326">Glycosidase</keyword>